<accession>A0A4D6LEL9</accession>
<keyword evidence="2" id="KW-1185">Reference proteome</keyword>
<gene>
    <name evidence="1" type="ORF">DEO72_LG3g1590</name>
</gene>
<proteinExistence type="predicted"/>
<reference evidence="1 2" key="1">
    <citation type="submission" date="2019-04" db="EMBL/GenBank/DDBJ databases">
        <title>An improved genome assembly and genetic linkage map for asparagus bean, Vigna unguiculata ssp. sesquipedialis.</title>
        <authorList>
            <person name="Xia Q."/>
            <person name="Zhang R."/>
            <person name="Dong Y."/>
        </authorList>
    </citation>
    <scope>NUCLEOTIDE SEQUENCE [LARGE SCALE GENOMIC DNA]</scope>
    <source>
        <tissue evidence="1">Leaf</tissue>
    </source>
</reference>
<name>A0A4D6LEL9_VIGUN</name>
<protein>
    <submittedName>
        <fullName evidence="1">Uncharacterized protein</fullName>
    </submittedName>
</protein>
<sequence>MGGTPIGRAFPANTATEEPHQVVFRTTRSWTTPRIAVKMCIRDSSTALNNKGQI</sequence>
<dbReference type="EMBL" id="CP039347">
    <property type="protein sequence ID" value="QCD87059.1"/>
    <property type="molecule type" value="Genomic_DNA"/>
</dbReference>
<evidence type="ECO:0000313" key="1">
    <source>
        <dbReference type="EMBL" id="QCD87059.1"/>
    </source>
</evidence>
<evidence type="ECO:0000313" key="2">
    <source>
        <dbReference type="Proteomes" id="UP000501690"/>
    </source>
</evidence>
<dbReference type="Proteomes" id="UP000501690">
    <property type="component" value="Linkage Group LG3"/>
</dbReference>
<dbReference type="AlphaFoldDB" id="A0A4D6LEL9"/>
<organism evidence="1 2">
    <name type="scientific">Vigna unguiculata</name>
    <name type="common">Cowpea</name>
    <dbReference type="NCBI Taxonomy" id="3917"/>
    <lineage>
        <taxon>Eukaryota</taxon>
        <taxon>Viridiplantae</taxon>
        <taxon>Streptophyta</taxon>
        <taxon>Embryophyta</taxon>
        <taxon>Tracheophyta</taxon>
        <taxon>Spermatophyta</taxon>
        <taxon>Magnoliopsida</taxon>
        <taxon>eudicotyledons</taxon>
        <taxon>Gunneridae</taxon>
        <taxon>Pentapetalae</taxon>
        <taxon>rosids</taxon>
        <taxon>fabids</taxon>
        <taxon>Fabales</taxon>
        <taxon>Fabaceae</taxon>
        <taxon>Papilionoideae</taxon>
        <taxon>50 kb inversion clade</taxon>
        <taxon>NPAAA clade</taxon>
        <taxon>indigoferoid/millettioid clade</taxon>
        <taxon>Phaseoleae</taxon>
        <taxon>Vigna</taxon>
    </lineage>
</organism>